<dbReference type="SUPFAM" id="SSF103473">
    <property type="entry name" value="MFS general substrate transporter"/>
    <property type="match status" value="1"/>
</dbReference>
<reference evidence="6 7" key="1">
    <citation type="submission" date="2019-03" db="EMBL/GenBank/DDBJ databases">
        <title>Genomic Encyclopedia of Type Strains, Phase IV (KMG-IV): sequencing the most valuable type-strain genomes for metagenomic binning, comparative biology and taxonomic classification.</title>
        <authorList>
            <person name="Goeker M."/>
        </authorList>
    </citation>
    <scope>NUCLEOTIDE SEQUENCE [LARGE SCALE GENOMIC DNA]</scope>
    <source>
        <strain evidence="6 7">DSM 26377</strain>
    </source>
</reference>
<keyword evidence="7" id="KW-1185">Reference proteome</keyword>
<evidence type="ECO:0000256" key="2">
    <source>
        <dbReference type="ARBA" id="ARBA00022989"/>
    </source>
</evidence>
<evidence type="ECO:0000256" key="5">
    <source>
        <dbReference type="SAM" id="Phobius"/>
    </source>
</evidence>
<gene>
    <name evidence="6" type="ORF">DFR24_3626</name>
</gene>
<dbReference type="RefSeq" id="WP_133882786.1">
    <property type="nucleotide sequence ID" value="NZ_MWIN01000007.1"/>
</dbReference>
<organism evidence="6 7">
    <name type="scientific">Panacagrimonas perspica</name>
    <dbReference type="NCBI Taxonomy" id="381431"/>
    <lineage>
        <taxon>Bacteria</taxon>
        <taxon>Pseudomonadati</taxon>
        <taxon>Pseudomonadota</taxon>
        <taxon>Gammaproteobacteria</taxon>
        <taxon>Nevskiales</taxon>
        <taxon>Nevskiaceae</taxon>
        <taxon>Panacagrimonas</taxon>
    </lineage>
</organism>
<feature type="region of interest" description="Disordered" evidence="4">
    <location>
        <begin position="394"/>
        <end position="425"/>
    </location>
</feature>
<dbReference type="EMBL" id="SOBT01000010">
    <property type="protein sequence ID" value="TDU26597.1"/>
    <property type="molecule type" value="Genomic_DNA"/>
</dbReference>
<feature type="transmembrane region" description="Helical" evidence="5">
    <location>
        <begin position="323"/>
        <end position="342"/>
    </location>
</feature>
<evidence type="ECO:0000256" key="1">
    <source>
        <dbReference type="ARBA" id="ARBA00022692"/>
    </source>
</evidence>
<dbReference type="Proteomes" id="UP000295341">
    <property type="component" value="Unassembled WGS sequence"/>
</dbReference>
<feature type="transmembrane region" description="Helical" evidence="5">
    <location>
        <begin position="265"/>
        <end position="284"/>
    </location>
</feature>
<proteinExistence type="predicted"/>
<dbReference type="GO" id="GO:0022857">
    <property type="term" value="F:transmembrane transporter activity"/>
    <property type="evidence" value="ECO:0007669"/>
    <property type="project" value="InterPro"/>
</dbReference>
<dbReference type="InterPro" id="IPR047200">
    <property type="entry name" value="MFS_YcaD-like"/>
</dbReference>
<feature type="compositionally biased region" description="Low complexity" evidence="4">
    <location>
        <begin position="409"/>
        <end position="418"/>
    </location>
</feature>
<feature type="transmembrane region" description="Helical" evidence="5">
    <location>
        <begin position="95"/>
        <end position="119"/>
    </location>
</feature>
<feature type="transmembrane region" description="Helical" evidence="5">
    <location>
        <begin position="39"/>
        <end position="59"/>
    </location>
</feature>
<comment type="caution">
    <text evidence="6">The sequence shown here is derived from an EMBL/GenBank/DDBJ whole genome shotgun (WGS) entry which is preliminary data.</text>
</comment>
<evidence type="ECO:0000313" key="6">
    <source>
        <dbReference type="EMBL" id="TDU26597.1"/>
    </source>
</evidence>
<name>A0A4V3URR7_9GAMM</name>
<dbReference type="PANTHER" id="PTHR23521">
    <property type="entry name" value="TRANSPORTER MFS SUPERFAMILY"/>
    <property type="match status" value="1"/>
</dbReference>
<dbReference type="Gene3D" id="1.20.1250.20">
    <property type="entry name" value="MFS general substrate transporter like domains"/>
    <property type="match status" value="2"/>
</dbReference>
<dbReference type="GO" id="GO:0005886">
    <property type="term" value="C:plasma membrane"/>
    <property type="evidence" value="ECO:0007669"/>
    <property type="project" value="TreeGrafter"/>
</dbReference>
<feature type="transmembrane region" description="Helical" evidence="5">
    <location>
        <begin position="71"/>
        <end position="89"/>
    </location>
</feature>
<dbReference type="InterPro" id="IPR036259">
    <property type="entry name" value="MFS_trans_sf"/>
</dbReference>
<feature type="transmembrane region" description="Helical" evidence="5">
    <location>
        <begin position="235"/>
        <end position="253"/>
    </location>
</feature>
<evidence type="ECO:0000256" key="4">
    <source>
        <dbReference type="SAM" id="MobiDB-lite"/>
    </source>
</evidence>
<dbReference type="Pfam" id="PF07690">
    <property type="entry name" value="MFS_1"/>
    <property type="match status" value="1"/>
</dbReference>
<accession>A0A4V3URR7</accession>
<keyword evidence="1 5" id="KW-0812">Transmembrane</keyword>
<feature type="transmembrane region" description="Helical" evidence="5">
    <location>
        <begin position="290"/>
        <end position="311"/>
    </location>
</feature>
<evidence type="ECO:0000256" key="3">
    <source>
        <dbReference type="ARBA" id="ARBA00023136"/>
    </source>
</evidence>
<feature type="transmembrane region" description="Helical" evidence="5">
    <location>
        <begin position="191"/>
        <end position="215"/>
    </location>
</feature>
<dbReference type="OrthoDB" id="9810614at2"/>
<dbReference type="CDD" id="cd17477">
    <property type="entry name" value="MFS_YcaD_like"/>
    <property type="match status" value="1"/>
</dbReference>
<keyword evidence="3 5" id="KW-0472">Membrane</keyword>
<feature type="transmembrane region" description="Helical" evidence="5">
    <location>
        <begin position="158"/>
        <end position="179"/>
    </location>
</feature>
<protein>
    <submittedName>
        <fullName evidence="6">Cyanate permease</fullName>
    </submittedName>
</protein>
<dbReference type="InterPro" id="IPR011701">
    <property type="entry name" value="MFS"/>
</dbReference>
<evidence type="ECO:0000313" key="7">
    <source>
        <dbReference type="Proteomes" id="UP000295341"/>
    </source>
</evidence>
<sequence length="425" mass="45319">MLGLVASAFSVFLAAALLLAGQMLLSTNLSLRMSAEGFAASTISLVMLHNSFGFMLGSVFGPRLIRRVGHIRAFSAFAAVLCCATLGQGSEVNPYLWAVLRAAQGFSSALLMVVLESWINAHARPETRSRFLGLYMVNYYVAGAIGQWMVALNEPTDFRAFSLAAGLAVASMIPLCLTRQPAPATHTAERLPVRALFAASHISVFGALMSGFTMASFYQLSPIYVQHLFNDTHTTATYLACAVLGMMLFQVPVGRMSDHFDRRRVIIGLAVAISVSAALVALLGRYSTPLLYLFTMLFTGTAACLYPACLARLNDRTGGRQHVASNASLLLCHGIGQCIGPLSTSSLIALIGPSGLYVGIAAAMLVYAIYAAWRVREFDTEVVDQKPFVVVTAESTPTITQPDPPQPESSPTAASTPPADRPPGS</sequence>
<keyword evidence="2 5" id="KW-1133">Transmembrane helix</keyword>
<dbReference type="AlphaFoldDB" id="A0A4V3URR7"/>
<feature type="transmembrane region" description="Helical" evidence="5">
    <location>
        <begin position="348"/>
        <end position="370"/>
    </location>
</feature>
<feature type="transmembrane region" description="Helical" evidence="5">
    <location>
        <begin position="131"/>
        <end position="152"/>
    </location>
</feature>
<dbReference type="PANTHER" id="PTHR23521:SF3">
    <property type="entry name" value="MFS TRANSPORTER"/>
    <property type="match status" value="1"/>
</dbReference>